<evidence type="ECO:0000313" key="2">
    <source>
        <dbReference type="EMBL" id="GCD54137.1"/>
    </source>
</evidence>
<proteinExistence type="predicted"/>
<dbReference type="Proteomes" id="UP000287300">
    <property type="component" value="Unassembled WGS sequence"/>
</dbReference>
<dbReference type="RefSeq" id="WP_259330953.1">
    <property type="nucleotide sequence ID" value="NZ_BDES01000077.1"/>
</dbReference>
<feature type="region of interest" description="Disordered" evidence="1">
    <location>
        <begin position="131"/>
        <end position="153"/>
    </location>
</feature>
<dbReference type="EMBL" id="BDES01000077">
    <property type="protein sequence ID" value="GCD54137.1"/>
    <property type="molecule type" value="Genomic_DNA"/>
</dbReference>
<evidence type="ECO:0000313" key="3">
    <source>
        <dbReference type="Proteomes" id="UP000287300"/>
    </source>
</evidence>
<dbReference type="AlphaFoldDB" id="A0A401WXQ5"/>
<accession>A0A401WXQ5</accession>
<evidence type="ECO:0008006" key="4">
    <source>
        <dbReference type="Google" id="ProtNLM"/>
    </source>
</evidence>
<protein>
    <recommendedName>
        <fullName evidence="4">Lipoprotein</fullName>
    </recommendedName>
</protein>
<sequence length="153" mass="16866">MAFKSFLGRISVISLALTLAGCGQPAKVYLDKGRSLSQAGFVAHYADTTARYSMMNLLPPGQITYRPAPEGGNIYLYADPIGCGCVYMGDQNAYDTLKAQDKTISKNHSQQDPSLTEMVFENRRDTTAWDWSSWTPAADPGSDQPKHMIGSYW</sequence>
<dbReference type="PROSITE" id="PS51257">
    <property type="entry name" value="PROKAR_LIPOPROTEIN"/>
    <property type="match status" value="1"/>
</dbReference>
<gene>
    <name evidence="2" type="ORF">NBRC3188_2834</name>
</gene>
<evidence type="ECO:0000256" key="1">
    <source>
        <dbReference type="SAM" id="MobiDB-lite"/>
    </source>
</evidence>
<name>A0A401WXQ5_ACEPA</name>
<organism evidence="2 3">
    <name type="scientific">Acetobacter pasteurianus NBRC 3188</name>
    <dbReference type="NCBI Taxonomy" id="1226663"/>
    <lineage>
        <taxon>Bacteria</taxon>
        <taxon>Pseudomonadati</taxon>
        <taxon>Pseudomonadota</taxon>
        <taxon>Alphaproteobacteria</taxon>
        <taxon>Acetobacterales</taxon>
        <taxon>Acetobacteraceae</taxon>
        <taxon>Acetobacter</taxon>
    </lineage>
</organism>
<comment type="caution">
    <text evidence="2">The sequence shown here is derived from an EMBL/GenBank/DDBJ whole genome shotgun (WGS) entry which is preliminary data.</text>
</comment>
<reference evidence="2 3" key="1">
    <citation type="submission" date="2016-06" db="EMBL/GenBank/DDBJ databases">
        <title>Acetobacter pasteurianus NBRC 3188 whole genome sequencing project.</title>
        <authorList>
            <person name="Matsutani M."/>
            <person name="Shiwa Y."/>
            <person name="Okamoto-Kainuma A."/>
            <person name="Ishikawa M."/>
            <person name="Koizumi Y."/>
            <person name="Yoshikawa H."/>
            <person name="Yakushi T."/>
            <person name="Matsushita K."/>
        </authorList>
    </citation>
    <scope>NUCLEOTIDE SEQUENCE [LARGE SCALE GENOMIC DNA]</scope>
    <source>
        <strain evidence="2 3">NBRC 3188</strain>
    </source>
</reference>